<evidence type="ECO:0000313" key="7">
    <source>
        <dbReference type="Proteomes" id="UP000095672"/>
    </source>
</evidence>
<sequence>MAIRIGALASETGVPASTIRYYEQLGLLPGVTRTTGGNRRYSGEAVLRLQMIRAMQALGFSLEQMQVFFQHEGQDLEHDEVLAAIDGQLESLHQLIQSLQAKHRALKGIRALLEDTWDAGRCVADDQLKALVGSILPGSNDKP</sequence>
<evidence type="ECO:0000256" key="3">
    <source>
        <dbReference type="ARBA" id="ARBA00023125"/>
    </source>
</evidence>
<dbReference type="InterPro" id="IPR009061">
    <property type="entry name" value="DNA-bd_dom_put_sf"/>
</dbReference>
<gene>
    <name evidence="6" type="primary">merR1</name>
    <name evidence="6" type="ORF">AUP74_00693</name>
</gene>
<dbReference type="InterPro" id="IPR000551">
    <property type="entry name" value="MerR-type_HTH_dom"/>
</dbReference>
<feature type="domain" description="HTH merR-type" evidence="5">
    <location>
        <begin position="2"/>
        <end position="71"/>
    </location>
</feature>
<keyword evidence="3" id="KW-0238">DNA-binding</keyword>
<dbReference type="STRING" id="1769779.AUP74_00693"/>
<evidence type="ECO:0000256" key="1">
    <source>
        <dbReference type="ARBA" id="ARBA00022491"/>
    </source>
</evidence>
<protein>
    <submittedName>
        <fullName evidence="6">Mercuric resistance operon regulatory protein</fullName>
    </submittedName>
</protein>
<dbReference type="Pfam" id="PF13411">
    <property type="entry name" value="MerR_1"/>
    <property type="match status" value="1"/>
</dbReference>
<dbReference type="PANTHER" id="PTHR30204">
    <property type="entry name" value="REDOX-CYCLING DRUG-SENSING TRANSCRIPTIONAL ACTIVATOR SOXR"/>
    <property type="match status" value="1"/>
</dbReference>
<dbReference type="OrthoDB" id="9808480at2"/>
<dbReference type="Gene3D" id="1.10.1660.10">
    <property type="match status" value="1"/>
</dbReference>
<dbReference type="AlphaFoldDB" id="A0A1C9W4V0"/>
<evidence type="ECO:0000313" key="6">
    <source>
        <dbReference type="EMBL" id="AOS96162.1"/>
    </source>
</evidence>
<accession>A0A1C9W4V0</accession>
<organism evidence="6 7">
    <name type="scientific">Microbulbifer aggregans</name>
    <dbReference type="NCBI Taxonomy" id="1769779"/>
    <lineage>
        <taxon>Bacteria</taxon>
        <taxon>Pseudomonadati</taxon>
        <taxon>Pseudomonadota</taxon>
        <taxon>Gammaproteobacteria</taxon>
        <taxon>Cellvibrionales</taxon>
        <taxon>Microbulbiferaceae</taxon>
        <taxon>Microbulbifer</taxon>
    </lineage>
</organism>
<evidence type="ECO:0000256" key="2">
    <source>
        <dbReference type="ARBA" id="ARBA00023015"/>
    </source>
</evidence>
<dbReference type="GO" id="GO:0003700">
    <property type="term" value="F:DNA-binding transcription factor activity"/>
    <property type="evidence" value="ECO:0007669"/>
    <property type="project" value="InterPro"/>
</dbReference>
<keyword evidence="1" id="KW-0678">Repressor</keyword>
<keyword evidence="2" id="KW-0805">Transcription regulation</keyword>
<proteinExistence type="predicted"/>
<evidence type="ECO:0000259" key="5">
    <source>
        <dbReference type="PROSITE" id="PS50937"/>
    </source>
</evidence>
<name>A0A1C9W4V0_9GAMM</name>
<dbReference type="Proteomes" id="UP000095672">
    <property type="component" value="Chromosome"/>
</dbReference>
<reference evidence="7" key="1">
    <citation type="submission" date="2016-01" db="EMBL/GenBank/DDBJ databases">
        <title>Complete genome sequence of Microbulbifer sp. CCB-MM1, a halophile isolated from Matang Mangrove Forest, Perak.</title>
        <authorList>
            <person name="Moh T.H."/>
            <person name="Dinesh B."/>
            <person name="Lau N.-S."/>
            <person name="Go F."/>
            <person name="Alexander Chong S.-C."/>
        </authorList>
    </citation>
    <scope>NUCLEOTIDE SEQUENCE [LARGE SCALE GENOMIC DNA]</scope>
    <source>
        <strain evidence="7">CCB-MM1</strain>
    </source>
</reference>
<keyword evidence="7" id="KW-1185">Reference proteome</keyword>
<keyword evidence="4" id="KW-0804">Transcription</keyword>
<evidence type="ECO:0000256" key="4">
    <source>
        <dbReference type="ARBA" id="ARBA00023163"/>
    </source>
</evidence>
<dbReference type="SMART" id="SM00422">
    <property type="entry name" value="HTH_MERR"/>
    <property type="match status" value="1"/>
</dbReference>
<dbReference type="PATRIC" id="fig|1769779.3.peg.710"/>
<dbReference type="RefSeq" id="WP_069946334.1">
    <property type="nucleotide sequence ID" value="NZ_CP014143.1"/>
</dbReference>
<dbReference type="KEGG" id="micc:AUP74_00693"/>
<dbReference type="PRINTS" id="PR00040">
    <property type="entry name" value="HTHMERR"/>
</dbReference>
<dbReference type="SUPFAM" id="SSF46955">
    <property type="entry name" value="Putative DNA-binding domain"/>
    <property type="match status" value="1"/>
</dbReference>
<dbReference type="PROSITE" id="PS50937">
    <property type="entry name" value="HTH_MERR_2"/>
    <property type="match status" value="1"/>
</dbReference>
<dbReference type="EMBL" id="CP014143">
    <property type="protein sequence ID" value="AOS96162.1"/>
    <property type="molecule type" value="Genomic_DNA"/>
</dbReference>
<dbReference type="PANTHER" id="PTHR30204:SF69">
    <property type="entry name" value="MERR-FAMILY TRANSCRIPTIONAL REGULATOR"/>
    <property type="match status" value="1"/>
</dbReference>
<dbReference type="InterPro" id="IPR047057">
    <property type="entry name" value="MerR_fam"/>
</dbReference>
<dbReference type="GO" id="GO:0003677">
    <property type="term" value="F:DNA binding"/>
    <property type="evidence" value="ECO:0007669"/>
    <property type="project" value="UniProtKB-KW"/>
</dbReference>